<dbReference type="EMBL" id="JAVFHQ010000039">
    <property type="protein sequence ID" value="KAK4542717.1"/>
    <property type="molecule type" value="Genomic_DNA"/>
</dbReference>
<sequence>MASPDTSTLVFELVALAPDVVGVNAEELEDTINKLPGAAEAERDKTEAECKRLKRLLFAAKAGGPVQANETSTQGLEMMKRETNALTMKLVTLGNKYTAANAEDLRELVKQLPRAMKAERAPAEAEIKRLQAAIAALKATEAAQPFDASSKGTPLEVTAGAVTLEVGAYRTKDAAQAQQHVEAKRVERTAHAAATTPSQRQQTESERRRTSEVLQTTSFPEGRQPPSGPSAFRNTSHRRSHDLYPPLGFASGARQPATSSRHAPRRQSISKLDVDRFSETPSIGDRQEARASRSAACDRDRDQDHDHETRRKRQASSPQAVAVPPPSIKRQRTLTTSLECKLMCGRCKHYRLECNGQPRCQQCHGLCVYHPCSEDDACDDRKCTMIHPSQYSTEEGQSYKVRGINIHTHAPDSMIARMGRQQ</sequence>
<comment type="caution">
    <text evidence="2">The sequence shown here is derived from an EMBL/GenBank/DDBJ whole genome shotgun (WGS) entry which is preliminary data.</text>
</comment>
<feature type="region of interest" description="Disordered" evidence="1">
    <location>
        <begin position="179"/>
        <end position="328"/>
    </location>
</feature>
<gene>
    <name evidence="2" type="ORF">LTR36_006289</name>
</gene>
<dbReference type="AlphaFoldDB" id="A0AAV9JC34"/>
<keyword evidence="3" id="KW-1185">Reference proteome</keyword>
<feature type="compositionally biased region" description="Basic and acidic residues" evidence="1">
    <location>
        <begin position="285"/>
        <end position="309"/>
    </location>
</feature>
<feature type="compositionally biased region" description="Basic and acidic residues" evidence="1">
    <location>
        <begin position="181"/>
        <end position="190"/>
    </location>
</feature>
<accession>A0AAV9JC34</accession>
<evidence type="ECO:0000256" key="1">
    <source>
        <dbReference type="SAM" id="MobiDB-lite"/>
    </source>
</evidence>
<evidence type="ECO:0000313" key="2">
    <source>
        <dbReference type="EMBL" id="KAK4542717.1"/>
    </source>
</evidence>
<organism evidence="2 3">
    <name type="scientific">Oleoguttula mirabilis</name>
    <dbReference type="NCBI Taxonomy" id="1507867"/>
    <lineage>
        <taxon>Eukaryota</taxon>
        <taxon>Fungi</taxon>
        <taxon>Dikarya</taxon>
        <taxon>Ascomycota</taxon>
        <taxon>Pezizomycotina</taxon>
        <taxon>Dothideomycetes</taxon>
        <taxon>Dothideomycetidae</taxon>
        <taxon>Mycosphaerellales</taxon>
        <taxon>Teratosphaeriaceae</taxon>
        <taxon>Oleoguttula</taxon>
    </lineage>
</organism>
<protein>
    <submittedName>
        <fullName evidence="2">Uncharacterized protein</fullName>
    </submittedName>
</protein>
<dbReference type="Proteomes" id="UP001324427">
    <property type="component" value="Unassembled WGS sequence"/>
</dbReference>
<name>A0AAV9JC34_9PEZI</name>
<reference evidence="2 3" key="1">
    <citation type="submission" date="2021-11" db="EMBL/GenBank/DDBJ databases">
        <title>Black yeast isolated from Biological Soil Crust.</title>
        <authorList>
            <person name="Kurbessoian T."/>
        </authorList>
    </citation>
    <scope>NUCLEOTIDE SEQUENCE [LARGE SCALE GENOMIC DNA]</scope>
    <source>
        <strain evidence="2 3">CCFEE 5522</strain>
    </source>
</reference>
<evidence type="ECO:0000313" key="3">
    <source>
        <dbReference type="Proteomes" id="UP001324427"/>
    </source>
</evidence>
<proteinExistence type="predicted"/>